<proteinExistence type="predicted"/>
<evidence type="ECO:0000313" key="2">
    <source>
        <dbReference type="EMBL" id="KAF5579406.1"/>
    </source>
</evidence>
<sequence>MDSGTGKTIGSRQKLNLGSSKIVDSFDDHLSSHINASIPPNKISHISQEDQLMHGEMVENTLIENDSGIEKKYSTGETQPLLVSGHAEVSNLNSDEQKSTDEIANLSSIIQLQKEALDLIPPGDPVRPQRLHCLGLAFQDRYRKTGDTPDLDNAIQLHQESVEMTPEGHSDRSCRLDRLGLAYADRFLRAGEIEDIDNAIQLHEMAINCLQEGHPERPGILDNLGLAYHDRSQRTGSTRDIAKALSLHQEAVGTTAKGHHDQPRRIHNLGLVYHDRFQKVGDITDIDKAIQMYQEAADLTPKNRVDRSGWLHNLGVAYHDKHQVTGTVADLDRAIQLHQESLKSTPEGHLDRPRRIDSLGLAYGNRYERMGALADLDEAIRLHEEAVDLTLEGHPDRARRLESLGLGHADRYRRIGKVEDLNKAIHLHQEAVDATPVGHPDRPGRLENLGLAHQAKFQESKAAKSLDIAIQLHQEGVRATLPDNPNLPRRLNSLGRVYQERFQQRGALEDLSKAIQLYTEAVKAIPEGHPARSDILHNLGIGHRDMYQTTGNPEDLEKAIHRCQDAMDHYSSPTLDRVRPGKTLLALLVDAKCWPLAYKAARTAVSLAPLLTPRSLENSDKQHLLTEVVGLASDAAAVALMAEAPTYDAIQLLEVGRGIITGSLNDMRGDISDVRQKSPELADEYLQLRSQLDTPADSTFLFDELNSEAGLMRQFDQRYEAGQKLERTIQAIRALPGLDRFLMAPSEAELTAAAVPGPIVIINDFAAASFAPLRRPQSRSSSNQPIIIGCTILTQTPHGPWPRIWWIPTGPLAKFPIHAAGYHTRASSDTVLDRAISSYSSSSKALIQSRLRHVMIKEPQKPESIVLIGMQELQYATQEIHKLEGLCDSMQLQVIKPQPYRQDVLAALNKCDIFHFAGHGHSEETDPSQSALLLHDGPLTVASLFETNLRSRQPFLAYLSACGTGQTKHDGLIDESLHLMAACQLAGFRHVIGTLWQASDKSCLDIATNTYRWMERRKMSEESVSEGLHHASRSLRLQWVSENAGGTIFNRGIRVHEDSQVAKRRSCSTQRNPRHPRDIVSCDGTPLHWVPYVHFGV</sequence>
<name>A0A8H5KVT6_GIBSU</name>
<evidence type="ECO:0000259" key="1">
    <source>
        <dbReference type="Pfam" id="PF12770"/>
    </source>
</evidence>
<dbReference type="SMART" id="SM00028">
    <property type="entry name" value="TPR"/>
    <property type="match status" value="6"/>
</dbReference>
<protein>
    <submittedName>
        <fullName evidence="2">Tpr domain protein</fullName>
    </submittedName>
</protein>
<dbReference type="Gene3D" id="1.25.40.10">
    <property type="entry name" value="Tetratricopeptide repeat domain"/>
    <property type="match status" value="3"/>
</dbReference>
<reference evidence="2 3" key="1">
    <citation type="submission" date="2020-05" db="EMBL/GenBank/DDBJ databases">
        <title>Identification and distribution of gene clusters putatively required for synthesis of sphingolipid metabolism inhibitors in phylogenetically diverse species of the filamentous fungus Fusarium.</title>
        <authorList>
            <person name="Kim H.-S."/>
            <person name="Busman M."/>
            <person name="Brown D.W."/>
            <person name="Divon H."/>
            <person name="Uhlig S."/>
            <person name="Proctor R.H."/>
        </authorList>
    </citation>
    <scope>NUCLEOTIDE SEQUENCE [LARGE SCALE GENOMIC DNA]</scope>
    <source>
        <strain evidence="2 3">NRRL 66333</strain>
    </source>
</reference>
<dbReference type="OrthoDB" id="9991317at2759"/>
<dbReference type="AlphaFoldDB" id="A0A8H5KVT6"/>
<keyword evidence="3" id="KW-1185">Reference proteome</keyword>
<dbReference type="PANTHER" id="PTHR19959">
    <property type="entry name" value="KINESIN LIGHT CHAIN"/>
    <property type="match status" value="1"/>
</dbReference>
<dbReference type="RefSeq" id="XP_036530914.1">
    <property type="nucleotide sequence ID" value="XM_036678536.1"/>
</dbReference>
<dbReference type="SUPFAM" id="SSF81901">
    <property type="entry name" value="HCP-like"/>
    <property type="match status" value="1"/>
</dbReference>
<dbReference type="SUPFAM" id="SSF48452">
    <property type="entry name" value="TPR-like"/>
    <property type="match status" value="1"/>
</dbReference>
<dbReference type="GeneID" id="59313254"/>
<organism evidence="2 3">
    <name type="scientific">Gibberella subglutinans</name>
    <name type="common">Fusarium subglutinans</name>
    <dbReference type="NCBI Taxonomy" id="42677"/>
    <lineage>
        <taxon>Eukaryota</taxon>
        <taxon>Fungi</taxon>
        <taxon>Dikarya</taxon>
        <taxon>Ascomycota</taxon>
        <taxon>Pezizomycotina</taxon>
        <taxon>Sordariomycetes</taxon>
        <taxon>Hypocreomycetidae</taxon>
        <taxon>Hypocreales</taxon>
        <taxon>Nectriaceae</taxon>
        <taxon>Fusarium</taxon>
        <taxon>Fusarium fujikuroi species complex</taxon>
    </lineage>
</organism>
<feature type="domain" description="CHAT" evidence="1">
    <location>
        <begin position="797"/>
        <end position="1081"/>
    </location>
</feature>
<gene>
    <name evidence="2" type="ORF">FSUBG_13625</name>
</gene>
<dbReference type="InterPro" id="IPR019734">
    <property type="entry name" value="TPR_rpt"/>
</dbReference>
<dbReference type="Proteomes" id="UP000547976">
    <property type="component" value="Unassembled WGS sequence"/>
</dbReference>
<dbReference type="PANTHER" id="PTHR19959:SF119">
    <property type="entry name" value="FUNGAL LIPASE-LIKE DOMAIN-CONTAINING PROTEIN"/>
    <property type="match status" value="1"/>
</dbReference>
<dbReference type="EMBL" id="JAAOAV010000366">
    <property type="protein sequence ID" value="KAF5579406.1"/>
    <property type="molecule type" value="Genomic_DNA"/>
</dbReference>
<dbReference type="Pfam" id="PF13374">
    <property type="entry name" value="TPR_10"/>
    <property type="match status" value="3"/>
</dbReference>
<dbReference type="InterPro" id="IPR024983">
    <property type="entry name" value="CHAT_dom"/>
</dbReference>
<dbReference type="Pfam" id="PF12770">
    <property type="entry name" value="CHAT"/>
    <property type="match status" value="1"/>
</dbReference>
<comment type="caution">
    <text evidence="2">The sequence shown here is derived from an EMBL/GenBank/DDBJ whole genome shotgun (WGS) entry which is preliminary data.</text>
</comment>
<dbReference type="InterPro" id="IPR011990">
    <property type="entry name" value="TPR-like_helical_dom_sf"/>
</dbReference>
<accession>A0A8H5KVT6</accession>
<evidence type="ECO:0000313" key="3">
    <source>
        <dbReference type="Proteomes" id="UP000547976"/>
    </source>
</evidence>